<gene>
    <name evidence="2" type="ORF">O181_003927</name>
</gene>
<reference evidence="2" key="1">
    <citation type="submission" date="2021-03" db="EMBL/GenBank/DDBJ databases">
        <title>Draft genome sequence of rust myrtle Austropuccinia psidii MF-1, a brazilian biotype.</title>
        <authorList>
            <person name="Quecine M.C."/>
            <person name="Pachon D.M.R."/>
            <person name="Bonatelli M.L."/>
            <person name="Correr F.H."/>
            <person name="Franceschini L.M."/>
            <person name="Leite T.F."/>
            <person name="Margarido G.R.A."/>
            <person name="Almeida C.A."/>
            <person name="Ferrarezi J.A."/>
            <person name="Labate C.A."/>
        </authorList>
    </citation>
    <scope>NUCLEOTIDE SEQUENCE</scope>
    <source>
        <strain evidence="2">MF-1</strain>
    </source>
</reference>
<feature type="region of interest" description="Disordered" evidence="1">
    <location>
        <begin position="122"/>
        <end position="176"/>
    </location>
</feature>
<protein>
    <submittedName>
        <fullName evidence="2">Uncharacterized protein</fullName>
    </submittedName>
</protein>
<dbReference type="Proteomes" id="UP000765509">
    <property type="component" value="Unassembled WGS sequence"/>
</dbReference>
<dbReference type="EMBL" id="AVOT02000726">
    <property type="protein sequence ID" value="MBW0464212.1"/>
    <property type="molecule type" value="Genomic_DNA"/>
</dbReference>
<feature type="compositionally biased region" description="Basic and acidic residues" evidence="1">
    <location>
        <begin position="14"/>
        <end position="23"/>
    </location>
</feature>
<accession>A0A9Q3BFA3</accession>
<evidence type="ECO:0000313" key="2">
    <source>
        <dbReference type="EMBL" id="MBW0464212.1"/>
    </source>
</evidence>
<dbReference type="AlphaFoldDB" id="A0A9Q3BFA3"/>
<feature type="compositionally biased region" description="Polar residues" evidence="1">
    <location>
        <begin position="68"/>
        <end position="81"/>
    </location>
</feature>
<sequence length="411" mass="47364">MSPVHLRGLGFQRHQPEDREGLSRTRRPGRGHLGGSSGWQDSEGDNSQSTIQTPIQQKPQTRRLEGYESNSSDTPIPQTPFSMEHGQQDIQPGIPLDRTWSNFPEDLSQRDRIQRLCGNHQRLKSHQAVQTPAGKGKQDKGESSHNPSYRRATDPDKKYSDSSRLTRSRQNKLSSGFTLFRNQQISGQESPFFTSPGIFQENTRIQRQKQDNHQLKQERVGPNYPEAFLFGERSTQEPEVFLHKSRISSPINRNITPTQIEHNVVTPESNLNSDALWLQVSQSAQKTQKQFAELEARHERMKTLTPSMDKIVKALQEGHAQLSKASEETNKSLNQVFEDQHHRKGERDWLDQDIKKLFNVYHNMNPQPKGHVTDNPYHQEDIKPDALLKIRQYIHLNTSMEKICLILRRKP</sequence>
<evidence type="ECO:0000313" key="3">
    <source>
        <dbReference type="Proteomes" id="UP000765509"/>
    </source>
</evidence>
<organism evidence="2 3">
    <name type="scientific">Austropuccinia psidii MF-1</name>
    <dbReference type="NCBI Taxonomy" id="1389203"/>
    <lineage>
        <taxon>Eukaryota</taxon>
        <taxon>Fungi</taxon>
        <taxon>Dikarya</taxon>
        <taxon>Basidiomycota</taxon>
        <taxon>Pucciniomycotina</taxon>
        <taxon>Pucciniomycetes</taxon>
        <taxon>Pucciniales</taxon>
        <taxon>Sphaerophragmiaceae</taxon>
        <taxon>Austropuccinia</taxon>
    </lineage>
</organism>
<proteinExistence type="predicted"/>
<name>A0A9Q3BFA3_9BASI</name>
<comment type="caution">
    <text evidence="2">The sequence shown here is derived from an EMBL/GenBank/DDBJ whole genome shotgun (WGS) entry which is preliminary data.</text>
</comment>
<keyword evidence="3" id="KW-1185">Reference proteome</keyword>
<feature type="region of interest" description="Disordered" evidence="1">
    <location>
        <begin position="1"/>
        <end position="102"/>
    </location>
</feature>
<feature type="compositionally biased region" description="Basic and acidic residues" evidence="1">
    <location>
        <begin position="151"/>
        <end position="161"/>
    </location>
</feature>
<feature type="compositionally biased region" description="Low complexity" evidence="1">
    <location>
        <begin position="47"/>
        <end position="59"/>
    </location>
</feature>
<evidence type="ECO:0000256" key="1">
    <source>
        <dbReference type="SAM" id="MobiDB-lite"/>
    </source>
</evidence>